<dbReference type="GO" id="GO:0042421">
    <property type="term" value="P:norepinephrine biosynthetic process"/>
    <property type="evidence" value="ECO:0007669"/>
    <property type="project" value="TreeGrafter"/>
</dbReference>
<dbReference type="PANTHER" id="PTHR10157:SF23">
    <property type="entry name" value="MOXD1 HOMOLOG 1"/>
    <property type="match status" value="1"/>
</dbReference>
<dbReference type="SMART" id="SM00664">
    <property type="entry name" value="DoH"/>
    <property type="match status" value="1"/>
</dbReference>
<dbReference type="GO" id="GO:0006589">
    <property type="term" value="P:octopamine biosynthetic process"/>
    <property type="evidence" value="ECO:0007669"/>
    <property type="project" value="TreeGrafter"/>
</dbReference>
<sequence>MVKMLQVPYFCCIVFLCSILADTEGVKYKAKLSPNYTLVWETVDNEFINFAALVKTTGWVGLGLNTKPKMDGADLVISGVKNDTRPYLFAYHGIGHHLIEEETSHWDIGYGRVFEDWNATVTLVNMIRPLDSNHKDGINIEDKDMYLLWSYGLDDDVSKKHVERGVIRVNFISPSSSNNNPDNIGIL</sequence>
<keyword evidence="3" id="KW-0503">Monooxygenase</keyword>
<dbReference type="GO" id="GO:0005615">
    <property type="term" value="C:extracellular space"/>
    <property type="evidence" value="ECO:0007669"/>
    <property type="project" value="TreeGrafter"/>
</dbReference>
<dbReference type="CDD" id="cd09631">
    <property type="entry name" value="DOMON_DOH"/>
    <property type="match status" value="1"/>
</dbReference>
<keyword evidence="1" id="KW-0732">Signal</keyword>
<dbReference type="AlphaFoldDB" id="A0A226E448"/>
<dbReference type="InterPro" id="IPR005018">
    <property type="entry name" value="DOMON_domain"/>
</dbReference>
<reference evidence="3 4" key="1">
    <citation type="submission" date="2015-12" db="EMBL/GenBank/DDBJ databases">
        <title>The genome of Folsomia candida.</title>
        <authorList>
            <person name="Faddeeva A."/>
            <person name="Derks M.F."/>
            <person name="Anvar Y."/>
            <person name="Smit S."/>
            <person name="Van Straalen N."/>
            <person name="Roelofs D."/>
        </authorList>
    </citation>
    <scope>NUCLEOTIDE SEQUENCE [LARGE SCALE GENOMIC DNA]</scope>
    <source>
        <strain evidence="3 4">VU population</strain>
        <tissue evidence="3">Whole body</tissue>
    </source>
</reference>
<feature type="chain" id="PRO_5012782053" evidence="1">
    <location>
        <begin position="26"/>
        <end position="187"/>
    </location>
</feature>
<dbReference type="PANTHER" id="PTHR10157">
    <property type="entry name" value="DOPAMINE BETA HYDROXYLASE RELATED"/>
    <property type="match status" value="1"/>
</dbReference>
<organism evidence="3 4">
    <name type="scientific">Folsomia candida</name>
    <name type="common">Springtail</name>
    <dbReference type="NCBI Taxonomy" id="158441"/>
    <lineage>
        <taxon>Eukaryota</taxon>
        <taxon>Metazoa</taxon>
        <taxon>Ecdysozoa</taxon>
        <taxon>Arthropoda</taxon>
        <taxon>Hexapoda</taxon>
        <taxon>Collembola</taxon>
        <taxon>Entomobryomorpha</taxon>
        <taxon>Isotomoidea</taxon>
        <taxon>Isotomidae</taxon>
        <taxon>Proisotominae</taxon>
        <taxon>Folsomia</taxon>
    </lineage>
</organism>
<feature type="signal peptide" evidence="1">
    <location>
        <begin position="1"/>
        <end position="25"/>
    </location>
</feature>
<evidence type="ECO:0000259" key="2">
    <source>
        <dbReference type="PROSITE" id="PS50836"/>
    </source>
</evidence>
<dbReference type="InterPro" id="IPR000945">
    <property type="entry name" value="DBH-like"/>
</dbReference>
<dbReference type="GO" id="GO:0030667">
    <property type="term" value="C:secretory granule membrane"/>
    <property type="evidence" value="ECO:0007669"/>
    <property type="project" value="TreeGrafter"/>
</dbReference>
<keyword evidence="3" id="KW-0560">Oxidoreductase</keyword>
<protein>
    <submittedName>
        <fullName evidence="3">DBH-like monooxygenase protein 2</fullName>
    </submittedName>
</protein>
<proteinExistence type="predicted"/>
<keyword evidence="4" id="KW-1185">Reference proteome</keyword>
<dbReference type="GO" id="GO:0005507">
    <property type="term" value="F:copper ion binding"/>
    <property type="evidence" value="ECO:0007669"/>
    <property type="project" value="TreeGrafter"/>
</dbReference>
<feature type="domain" description="DOMON" evidence="2">
    <location>
        <begin position="34"/>
        <end position="152"/>
    </location>
</feature>
<evidence type="ECO:0000256" key="1">
    <source>
        <dbReference type="SAM" id="SignalP"/>
    </source>
</evidence>
<dbReference type="PROSITE" id="PS50836">
    <property type="entry name" value="DOMON"/>
    <property type="match status" value="1"/>
</dbReference>
<comment type="caution">
    <text evidence="3">The sequence shown here is derived from an EMBL/GenBank/DDBJ whole genome shotgun (WGS) entry which is preliminary data.</text>
</comment>
<gene>
    <name evidence="3" type="ORF">Fcan01_12881</name>
</gene>
<accession>A0A226E448</accession>
<dbReference type="EMBL" id="LNIX01000007">
    <property type="protein sequence ID" value="OXA51757.1"/>
    <property type="molecule type" value="Genomic_DNA"/>
</dbReference>
<dbReference type="GO" id="GO:0042420">
    <property type="term" value="P:dopamine catabolic process"/>
    <property type="evidence" value="ECO:0007669"/>
    <property type="project" value="TreeGrafter"/>
</dbReference>
<evidence type="ECO:0000313" key="3">
    <source>
        <dbReference type="EMBL" id="OXA51757.1"/>
    </source>
</evidence>
<name>A0A226E448_FOLCA</name>
<dbReference type="InterPro" id="IPR045266">
    <property type="entry name" value="DOH_DOMON"/>
</dbReference>
<dbReference type="GO" id="GO:0004500">
    <property type="term" value="F:dopamine beta-monooxygenase activity"/>
    <property type="evidence" value="ECO:0007669"/>
    <property type="project" value="InterPro"/>
</dbReference>
<dbReference type="Proteomes" id="UP000198287">
    <property type="component" value="Unassembled WGS sequence"/>
</dbReference>
<dbReference type="Pfam" id="PF03351">
    <property type="entry name" value="DOMON"/>
    <property type="match status" value="1"/>
</dbReference>
<evidence type="ECO:0000313" key="4">
    <source>
        <dbReference type="Proteomes" id="UP000198287"/>
    </source>
</evidence>